<keyword evidence="2" id="KW-1185">Reference proteome</keyword>
<reference evidence="1 2" key="1">
    <citation type="submission" date="2012-08" db="EMBL/GenBank/DDBJ databases">
        <title>Oryza genome evolution.</title>
        <authorList>
            <person name="Wing R.A."/>
        </authorList>
    </citation>
    <scope>NUCLEOTIDE SEQUENCE</scope>
</reference>
<organism evidence="1 2">
    <name type="scientific">Leersia perrieri</name>
    <dbReference type="NCBI Taxonomy" id="77586"/>
    <lineage>
        <taxon>Eukaryota</taxon>
        <taxon>Viridiplantae</taxon>
        <taxon>Streptophyta</taxon>
        <taxon>Embryophyta</taxon>
        <taxon>Tracheophyta</taxon>
        <taxon>Spermatophyta</taxon>
        <taxon>Magnoliopsida</taxon>
        <taxon>Liliopsida</taxon>
        <taxon>Poales</taxon>
        <taxon>Poaceae</taxon>
        <taxon>BOP clade</taxon>
        <taxon>Oryzoideae</taxon>
        <taxon>Oryzeae</taxon>
        <taxon>Oryzinae</taxon>
        <taxon>Leersia</taxon>
    </lineage>
</organism>
<reference evidence="1" key="3">
    <citation type="submission" date="2015-04" db="UniProtKB">
        <authorList>
            <consortium name="EnsemblPlants"/>
        </authorList>
    </citation>
    <scope>IDENTIFICATION</scope>
</reference>
<dbReference type="HOGENOM" id="CLU_204839_0_0_1"/>
<reference evidence="2" key="2">
    <citation type="submission" date="2013-12" db="EMBL/GenBank/DDBJ databases">
        <authorList>
            <person name="Yu Y."/>
            <person name="Lee S."/>
            <person name="de Baynast K."/>
            <person name="Wissotski M."/>
            <person name="Liu L."/>
            <person name="Talag J."/>
            <person name="Goicoechea J."/>
            <person name="Angelova A."/>
            <person name="Jetty R."/>
            <person name="Kudrna D."/>
            <person name="Golser W."/>
            <person name="Rivera L."/>
            <person name="Zhang J."/>
            <person name="Wing R."/>
        </authorList>
    </citation>
    <scope>NUCLEOTIDE SEQUENCE</scope>
</reference>
<dbReference type="Proteomes" id="UP000032180">
    <property type="component" value="Chromosome 3"/>
</dbReference>
<dbReference type="EnsemblPlants" id="LPERR03G13270.1">
    <property type="protein sequence ID" value="LPERR03G13270.1"/>
    <property type="gene ID" value="LPERR03G13270"/>
</dbReference>
<protein>
    <submittedName>
        <fullName evidence="1">Uncharacterized protein</fullName>
    </submittedName>
</protein>
<dbReference type="Gramene" id="LPERR03G13270.1">
    <property type="protein sequence ID" value="LPERR03G13270.1"/>
    <property type="gene ID" value="LPERR03G13270"/>
</dbReference>
<dbReference type="AlphaFoldDB" id="A0A0D9VTB9"/>
<evidence type="ECO:0000313" key="1">
    <source>
        <dbReference type="EnsemblPlants" id="LPERR03G13270.1"/>
    </source>
</evidence>
<evidence type="ECO:0000313" key="2">
    <source>
        <dbReference type="Proteomes" id="UP000032180"/>
    </source>
</evidence>
<proteinExistence type="predicted"/>
<accession>A0A0D9VTB9</accession>
<name>A0A0D9VTB9_9ORYZ</name>
<sequence>MGSKTDVDNNNIMIPDFGELPEADRQEFESHVEDLRRKMLSCYWKTRQGVTKQEEFTLPINDKSKMLA</sequence>